<dbReference type="Pfam" id="PF06537">
    <property type="entry name" value="DHOR"/>
    <property type="match status" value="1"/>
</dbReference>
<reference evidence="7" key="1">
    <citation type="journal article" date="2014" name="Int. J. Syst. Evol. Microbiol.">
        <title>Complete genome of a new Firmicutes species belonging to the dominant human colonic microbiota ('Ruminococcus bicirculans') reveals two chromosomes and a selective capacity to utilize plant glucans.</title>
        <authorList>
            <consortium name="NISC Comparative Sequencing Program"/>
            <person name="Wegmann U."/>
            <person name="Louis P."/>
            <person name="Goesmann A."/>
            <person name="Henrissat B."/>
            <person name="Duncan S.H."/>
            <person name="Flint H.J."/>
        </authorList>
    </citation>
    <scope>NUCLEOTIDE SEQUENCE</scope>
    <source>
        <strain evidence="7">NBRC 103855</strain>
    </source>
</reference>
<evidence type="ECO:0000313" key="8">
    <source>
        <dbReference type="Proteomes" id="UP001161406"/>
    </source>
</evidence>
<evidence type="ECO:0000256" key="3">
    <source>
        <dbReference type="ARBA" id="ARBA00023004"/>
    </source>
</evidence>
<dbReference type="InterPro" id="IPR009056">
    <property type="entry name" value="Cyt_c-like_dom"/>
</dbReference>
<evidence type="ECO:0000256" key="1">
    <source>
        <dbReference type="ARBA" id="ARBA00022617"/>
    </source>
</evidence>
<dbReference type="InterPro" id="IPR036909">
    <property type="entry name" value="Cyt_c-like_dom_sf"/>
</dbReference>
<feature type="domain" description="Cytochrome c" evidence="6">
    <location>
        <begin position="372"/>
        <end position="504"/>
    </location>
</feature>
<name>A0ABQ5U8F5_9HYPH</name>
<gene>
    <name evidence="7" type="ORF">GCM10007913_03470</name>
</gene>
<evidence type="ECO:0000256" key="2">
    <source>
        <dbReference type="ARBA" id="ARBA00022723"/>
    </source>
</evidence>
<dbReference type="EMBL" id="BSNG01000001">
    <property type="protein sequence ID" value="GLQ08415.1"/>
    <property type="molecule type" value="Genomic_DNA"/>
</dbReference>
<evidence type="ECO:0000259" key="6">
    <source>
        <dbReference type="PROSITE" id="PS51007"/>
    </source>
</evidence>
<dbReference type="InterPro" id="IPR010538">
    <property type="entry name" value="DHOR"/>
</dbReference>
<keyword evidence="2 4" id="KW-0479">Metal-binding</keyword>
<evidence type="ECO:0000256" key="4">
    <source>
        <dbReference type="PROSITE-ProRule" id="PRU00433"/>
    </source>
</evidence>
<dbReference type="PIRSF" id="PIRSF028099">
    <property type="entry name" value="DUF1111"/>
    <property type="match status" value="1"/>
</dbReference>
<keyword evidence="3 4" id="KW-0408">Iron</keyword>
<keyword evidence="1 4" id="KW-0349">Heme</keyword>
<reference evidence="7" key="2">
    <citation type="submission" date="2023-01" db="EMBL/GenBank/DDBJ databases">
        <title>Draft genome sequence of Devosia yakushimensis strain NBRC 103855.</title>
        <authorList>
            <person name="Sun Q."/>
            <person name="Mori K."/>
        </authorList>
    </citation>
    <scope>NUCLEOTIDE SEQUENCE</scope>
    <source>
        <strain evidence="7">NBRC 103855</strain>
    </source>
</reference>
<keyword evidence="5" id="KW-0732">Signal</keyword>
<sequence>MHIRLTLALIALLATGLALAQDRAVRSDLTPEDLGRVARVTAPATDFSAPENFETMQAGKGTTKKIVNQDAFSHFLASLSFEQEEQFKLGNALFRKLWVSSPSSTQASDGLGPLFNARACQSCHLKDGRGHPPFDASRESGVSMFLRLSVPPGENDTRLALDGVFAGEVGEPTYGTQLQDFAVPGLKAEGRMVVDYTDLPVTLDDGTVVTLRQPAYSVAELNYGPMADDVMLSPRVAPPMIGLGLIEQIPAADILALADADDLDGNGISGRPNWVIDPESQSVMLGRFGWKAGMPTIRSQSAAAFAGDIGISTPLVNLPHGDCTERQPECLAMPTGEQARLGVSEAPDPVLDLVTFYSQTLGVPERRDVGDPAVLAGKAAFYGAGCASCHTPKFVTSRDAPNPAHRFQLIWPYADFLLHDMGEGLADHRPEGQADGYEWRTPPLWGIGLTQTVSGHTFFLHDGRARNLTEAILWHGGEGQAARDAFAAMSEATRKDLITFLESL</sequence>
<dbReference type="InterPro" id="IPR051395">
    <property type="entry name" value="Cytochrome_c_Peroxidase/MauG"/>
</dbReference>
<organism evidence="7 8">
    <name type="scientific">Devosia yakushimensis</name>
    <dbReference type="NCBI Taxonomy" id="470028"/>
    <lineage>
        <taxon>Bacteria</taxon>
        <taxon>Pseudomonadati</taxon>
        <taxon>Pseudomonadota</taxon>
        <taxon>Alphaproteobacteria</taxon>
        <taxon>Hyphomicrobiales</taxon>
        <taxon>Devosiaceae</taxon>
        <taxon>Devosia</taxon>
    </lineage>
</organism>
<dbReference type="Proteomes" id="UP001161406">
    <property type="component" value="Unassembled WGS sequence"/>
</dbReference>
<feature type="chain" id="PRO_5045474074" evidence="5">
    <location>
        <begin position="21"/>
        <end position="504"/>
    </location>
</feature>
<comment type="caution">
    <text evidence="7">The sequence shown here is derived from an EMBL/GenBank/DDBJ whole genome shotgun (WGS) entry which is preliminary data.</text>
</comment>
<dbReference type="PROSITE" id="PS51007">
    <property type="entry name" value="CYTC"/>
    <property type="match status" value="1"/>
</dbReference>
<accession>A0ABQ5U8F5</accession>
<dbReference type="Gene3D" id="1.10.760.10">
    <property type="entry name" value="Cytochrome c-like domain"/>
    <property type="match status" value="1"/>
</dbReference>
<dbReference type="PANTHER" id="PTHR30600:SF4">
    <property type="entry name" value="CYTOCHROME C DOMAIN-CONTAINING PROTEIN"/>
    <property type="match status" value="1"/>
</dbReference>
<keyword evidence="8" id="KW-1185">Reference proteome</keyword>
<dbReference type="PANTHER" id="PTHR30600">
    <property type="entry name" value="CYTOCHROME C PEROXIDASE-RELATED"/>
    <property type="match status" value="1"/>
</dbReference>
<proteinExistence type="predicted"/>
<dbReference type="RefSeq" id="WP_284387324.1">
    <property type="nucleotide sequence ID" value="NZ_BSNG01000001.1"/>
</dbReference>
<evidence type="ECO:0000313" key="7">
    <source>
        <dbReference type="EMBL" id="GLQ08415.1"/>
    </source>
</evidence>
<protein>
    <submittedName>
        <fullName evidence="7">Thiol oxidoreductase</fullName>
    </submittedName>
</protein>
<feature type="signal peptide" evidence="5">
    <location>
        <begin position="1"/>
        <end position="20"/>
    </location>
</feature>
<dbReference type="SUPFAM" id="SSF46626">
    <property type="entry name" value="Cytochrome c"/>
    <property type="match status" value="1"/>
</dbReference>
<evidence type="ECO:0000256" key="5">
    <source>
        <dbReference type="SAM" id="SignalP"/>
    </source>
</evidence>